<protein>
    <submittedName>
        <fullName evidence="4">Vps64 protein</fullName>
    </submittedName>
</protein>
<dbReference type="PANTHER" id="PTHR15715:SF37">
    <property type="entry name" value="LD47843P"/>
    <property type="match status" value="1"/>
</dbReference>
<dbReference type="Gene3D" id="2.60.200.20">
    <property type="match status" value="1"/>
</dbReference>
<feature type="compositionally biased region" description="Polar residues" evidence="1">
    <location>
        <begin position="496"/>
        <end position="507"/>
    </location>
</feature>
<evidence type="ECO:0000256" key="2">
    <source>
        <dbReference type="SAM" id="Phobius"/>
    </source>
</evidence>
<name>A0AAV5RXR8_MAUHU</name>
<dbReference type="InterPro" id="IPR051176">
    <property type="entry name" value="Cent_Immune-Sig_Mod"/>
</dbReference>
<feature type="compositionally biased region" description="Low complexity" evidence="1">
    <location>
        <begin position="27"/>
        <end position="39"/>
    </location>
</feature>
<organism evidence="4 5">
    <name type="scientific">Maudiozyma humilis</name>
    <name type="common">Sour dough yeast</name>
    <name type="synonym">Kazachstania humilis</name>
    <dbReference type="NCBI Taxonomy" id="51915"/>
    <lineage>
        <taxon>Eukaryota</taxon>
        <taxon>Fungi</taxon>
        <taxon>Dikarya</taxon>
        <taxon>Ascomycota</taxon>
        <taxon>Saccharomycotina</taxon>
        <taxon>Saccharomycetes</taxon>
        <taxon>Saccharomycetales</taxon>
        <taxon>Saccharomycetaceae</taxon>
        <taxon>Maudiozyma</taxon>
    </lineage>
</organism>
<dbReference type="PROSITE" id="PS50006">
    <property type="entry name" value="FHA_DOMAIN"/>
    <property type="match status" value="1"/>
</dbReference>
<evidence type="ECO:0000259" key="3">
    <source>
        <dbReference type="PROSITE" id="PS50006"/>
    </source>
</evidence>
<feature type="region of interest" description="Disordered" evidence="1">
    <location>
        <begin position="495"/>
        <end position="534"/>
    </location>
</feature>
<evidence type="ECO:0000313" key="4">
    <source>
        <dbReference type="EMBL" id="GMM56399.1"/>
    </source>
</evidence>
<accession>A0AAV5RXR8</accession>
<dbReference type="PANTHER" id="PTHR15715">
    <property type="entry name" value="CENTROSOMAL PROTEIN OF 170 KDA"/>
    <property type="match status" value="1"/>
</dbReference>
<dbReference type="Proteomes" id="UP001377567">
    <property type="component" value="Unassembled WGS sequence"/>
</dbReference>
<evidence type="ECO:0000313" key="5">
    <source>
        <dbReference type="Proteomes" id="UP001377567"/>
    </source>
</evidence>
<evidence type="ECO:0000256" key="1">
    <source>
        <dbReference type="SAM" id="MobiDB-lite"/>
    </source>
</evidence>
<dbReference type="InterPro" id="IPR008984">
    <property type="entry name" value="SMAD_FHA_dom_sf"/>
</dbReference>
<dbReference type="AlphaFoldDB" id="A0AAV5RXR8"/>
<comment type="caution">
    <text evidence="4">The sequence shown here is derived from an EMBL/GenBank/DDBJ whole genome shotgun (WGS) entry which is preliminary data.</text>
</comment>
<dbReference type="SUPFAM" id="SSF49879">
    <property type="entry name" value="SMAD/FHA domain"/>
    <property type="match status" value="1"/>
</dbReference>
<feature type="transmembrane region" description="Helical" evidence="2">
    <location>
        <begin position="553"/>
        <end position="572"/>
    </location>
</feature>
<keyword evidence="2" id="KW-0472">Membrane</keyword>
<feature type="domain" description="FHA" evidence="3">
    <location>
        <begin position="130"/>
        <end position="207"/>
    </location>
</feature>
<feature type="compositionally biased region" description="Basic and acidic residues" evidence="1">
    <location>
        <begin position="508"/>
        <end position="523"/>
    </location>
</feature>
<feature type="region of interest" description="Disordered" evidence="1">
    <location>
        <begin position="298"/>
        <end position="318"/>
    </location>
</feature>
<keyword evidence="2" id="KW-0812">Transmembrane</keyword>
<keyword evidence="2" id="KW-1133">Transmembrane helix</keyword>
<dbReference type="EMBL" id="BTGD01000008">
    <property type="protein sequence ID" value="GMM56399.1"/>
    <property type="molecule type" value="Genomic_DNA"/>
</dbReference>
<gene>
    <name evidence="4" type="ORF">DAKH74_030150</name>
</gene>
<keyword evidence="5" id="KW-1185">Reference proteome</keyword>
<reference evidence="4 5" key="1">
    <citation type="journal article" date="2023" name="Elife">
        <title>Identification of key yeast species and microbe-microbe interactions impacting larval growth of Drosophila in the wild.</title>
        <authorList>
            <person name="Mure A."/>
            <person name="Sugiura Y."/>
            <person name="Maeda R."/>
            <person name="Honda K."/>
            <person name="Sakurai N."/>
            <person name="Takahashi Y."/>
            <person name="Watada M."/>
            <person name="Katoh T."/>
            <person name="Gotoh A."/>
            <person name="Gotoh Y."/>
            <person name="Taniguchi I."/>
            <person name="Nakamura K."/>
            <person name="Hayashi T."/>
            <person name="Katayama T."/>
            <person name="Uemura T."/>
            <person name="Hattori Y."/>
        </authorList>
    </citation>
    <scope>NUCLEOTIDE SEQUENCE [LARGE SCALE GENOMIC DNA]</scope>
    <source>
        <strain evidence="4 5">KH-74</strain>
    </source>
</reference>
<dbReference type="CDD" id="cd22695">
    <property type="entry name" value="FHA_VPS64-like"/>
    <property type="match status" value="1"/>
</dbReference>
<dbReference type="GO" id="GO:0005737">
    <property type="term" value="C:cytoplasm"/>
    <property type="evidence" value="ECO:0007669"/>
    <property type="project" value="TreeGrafter"/>
</dbReference>
<proteinExistence type="predicted"/>
<dbReference type="SMART" id="SM00240">
    <property type="entry name" value="FHA"/>
    <property type="match status" value="1"/>
</dbReference>
<feature type="region of interest" description="Disordered" evidence="1">
    <location>
        <begin position="1"/>
        <end position="52"/>
    </location>
</feature>
<sequence length="573" mass="62600">MTDADKGKKMPSMSSPKPKQNGRMPTGRARSNSRSSGSRVQPSFDHFDATAAPEPMGPVVGVAPFPGTGAPSTITIQPIVSSPKAVTERRPLPPPAFSSRNRYTHILILKSLNGTFETKYLVIPFKPDALKLGRPVVSSNSTNGNNNGGSGSSKRDASSMVKPDNGNFDSRVLSRNHASLSCDSKTGKIYIRDLKSSNGTFVNGNRIDQTDVELKVGDVIDLGTDIDTKFEHRKISAFVEEISVIPLIDNITELPNSLAENAGKDANGPDTVIAKTIQGHVQTPEQSRDGLFQNTRSNQFASTSSSSGGGDPYKSHIHPTLSVTASTAQRAAFEAAMFGDVNNLDIEDAVLGPETEILSGIFINNSIGTSPNLINIIKTLATEIALEKQESMKLKSIENFLVNYTTNLEYVNKLMIEMNDKQLVKLQNSLKQQFTEKHDSLIDETKQKIEQSQKDAIEFKSICSEKNKQDGATIRHLEMELEDLKTRLEVEKYKNSKLQNSSQASKQQDNKLMKDLTKSETSDPKNVSDTSEKDNLITKKSEKGTFDLKSKSLIAITAVSVGFIALLVKFTTK</sequence>
<dbReference type="InterPro" id="IPR000253">
    <property type="entry name" value="FHA_dom"/>
</dbReference>
<feature type="compositionally biased region" description="Low complexity" evidence="1">
    <location>
        <begin position="10"/>
        <end position="19"/>
    </location>
</feature>
<feature type="region of interest" description="Disordered" evidence="1">
    <location>
        <begin position="135"/>
        <end position="172"/>
    </location>
</feature>
<dbReference type="Pfam" id="PF00498">
    <property type="entry name" value="FHA"/>
    <property type="match status" value="1"/>
</dbReference>